<dbReference type="EMBL" id="RQTK01000667">
    <property type="protein sequence ID" value="RUS76377.1"/>
    <property type="molecule type" value="Genomic_DNA"/>
</dbReference>
<dbReference type="STRING" id="188477.A0A433T4A0"/>
<dbReference type="GO" id="GO:0005634">
    <property type="term" value="C:nucleus"/>
    <property type="evidence" value="ECO:0007669"/>
    <property type="project" value="UniProtKB-SubCell"/>
</dbReference>
<evidence type="ECO:0000256" key="11">
    <source>
        <dbReference type="SAM" id="MobiDB-lite"/>
    </source>
</evidence>
<feature type="coiled-coil region" evidence="10">
    <location>
        <begin position="144"/>
        <end position="171"/>
    </location>
</feature>
<keyword evidence="4" id="KW-0132">Cell division</keyword>
<keyword evidence="9" id="KW-0137">Centromere</keyword>
<evidence type="ECO:0000313" key="13">
    <source>
        <dbReference type="Proteomes" id="UP000271974"/>
    </source>
</evidence>
<keyword evidence="7" id="KW-0539">Nucleus</keyword>
<keyword evidence="8" id="KW-0131">Cell cycle</keyword>
<dbReference type="InterPro" id="IPR007128">
    <property type="entry name" value="PMF1/Nnf1"/>
</dbReference>
<evidence type="ECO:0000256" key="5">
    <source>
        <dbReference type="ARBA" id="ARBA00022776"/>
    </source>
</evidence>
<feature type="region of interest" description="Disordered" evidence="11">
    <location>
        <begin position="1"/>
        <end position="40"/>
    </location>
</feature>
<evidence type="ECO:0000256" key="9">
    <source>
        <dbReference type="ARBA" id="ARBA00023328"/>
    </source>
</evidence>
<dbReference type="GO" id="GO:0000444">
    <property type="term" value="C:MIS12/MIND type complex"/>
    <property type="evidence" value="ECO:0007669"/>
    <property type="project" value="InterPro"/>
</dbReference>
<feature type="region of interest" description="Disordered" evidence="11">
    <location>
        <begin position="219"/>
        <end position="243"/>
    </location>
</feature>
<feature type="compositionally biased region" description="Polar residues" evidence="11">
    <location>
        <begin position="220"/>
        <end position="243"/>
    </location>
</feature>
<organism evidence="12 13">
    <name type="scientific">Elysia chlorotica</name>
    <name type="common">Eastern emerald elysia</name>
    <name type="synonym">Sea slug</name>
    <dbReference type="NCBI Taxonomy" id="188477"/>
    <lineage>
        <taxon>Eukaryota</taxon>
        <taxon>Metazoa</taxon>
        <taxon>Spiralia</taxon>
        <taxon>Lophotrochozoa</taxon>
        <taxon>Mollusca</taxon>
        <taxon>Gastropoda</taxon>
        <taxon>Heterobranchia</taxon>
        <taxon>Euthyneura</taxon>
        <taxon>Panpulmonata</taxon>
        <taxon>Sacoglossa</taxon>
        <taxon>Placobranchoidea</taxon>
        <taxon>Plakobranchidae</taxon>
        <taxon>Elysia</taxon>
    </lineage>
</organism>
<keyword evidence="6" id="KW-0995">Kinetochore</keyword>
<dbReference type="AlphaFoldDB" id="A0A433T4A0"/>
<keyword evidence="3" id="KW-0158">Chromosome</keyword>
<dbReference type="OrthoDB" id="18453at2759"/>
<protein>
    <recommendedName>
        <fullName evidence="14">Polyamine-modulated factor 1</fullName>
    </recommendedName>
</protein>
<dbReference type="PANTHER" id="PTHR15459:SF3">
    <property type="entry name" value="POLYAMINE-MODULATED FACTOR 1"/>
    <property type="match status" value="1"/>
</dbReference>
<keyword evidence="10" id="KW-0175">Coiled coil</keyword>
<evidence type="ECO:0000256" key="4">
    <source>
        <dbReference type="ARBA" id="ARBA00022618"/>
    </source>
</evidence>
<evidence type="ECO:0000256" key="3">
    <source>
        <dbReference type="ARBA" id="ARBA00022454"/>
    </source>
</evidence>
<dbReference type="GO" id="GO:0051301">
    <property type="term" value="P:cell division"/>
    <property type="evidence" value="ECO:0007669"/>
    <property type="project" value="UniProtKB-KW"/>
</dbReference>
<evidence type="ECO:0000256" key="8">
    <source>
        <dbReference type="ARBA" id="ARBA00023306"/>
    </source>
</evidence>
<evidence type="ECO:0000256" key="7">
    <source>
        <dbReference type="ARBA" id="ARBA00023242"/>
    </source>
</evidence>
<evidence type="ECO:0000256" key="2">
    <source>
        <dbReference type="ARBA" id="ARBA00004629"/>
    </source>
</evidence>
<dbReference type="GO" id="GO:0007059">
    <property type="term" value="P:chromosome segregation"/>
    <property type="evidence" value="ECO:0007669"/>
    <property type="project" value="TreeGrafter"/>
</dbReference>
<evidence type="ECO:0000256" key="10">
    <source>
        <dbReference type="SAM" id="Coils"/>
    </source>
</evidence>
<evidence type="ECO:0000256" key="6">
    <source>
        <dbReference type="ARBA" id="ARBA00022838"/>
    </source>
</evidence>
<evidence type="ECO:0008006" key="14">
    <source>
        <dbReference type="Google" id="ProtNLM"/>
    </source>
</evidence>
<accession>A0A433T4A0</accession>
<comment type="caution">
    <text evidence="12">The sequence shown here is derived from an EMBL/GenBank/DDBJ whole genome shotgun (WGS) entry which is preliminary data.</text>
</comment>
<keyword evidence="13" id="KW-1185">Reference proteome</keyword>
<evidence type="ECO:0000313" key="12">
    <source>
        <dbReference type="EMBL" id="RUS76377.1"/>
    </source>
</evidence>
<dbReference type="Proteomes" id="UP000271974">
    <property type="component" value="Unassembled WGS sequence"/>
</dbReference>
<gene>
    <name evidence="12" type="ORF">EGW08_015857</name>
</gene>
<dbReference type="Pfam" id="PF03980">
    <property type="entry name" value="Nnf1"/>
    <property type="match status" value="1"/>
</dbReference>
<name>A0A433T4A0_ELYCH</name>
<dbReference type="PANTHER" id="PTHR15459">
    <property type="entry name" value="POLYAMINE-MODULATED FACTOR 1"/>
    <property type="match status" value="1"/>
</dbReference>
<proteinExistence type="predicted"/>
<sequence length="243" mass="28015">MTSEDSSKRSAERMGDEKSSTSIKDSEPESDSDSNRLPKAYEKLQNATEKAVKRLTSKIKVMPFIKEHFRKHYEADKKYFLEVYKSMMDQLEMMIMDEVNLQLEANDVKQLLSDLEKTIEQNPATDRIWRPSGNPEEDVKAHLEKSTSEEVQQLEKILSSLECQNKLLNSHVARTDQRLENSMKTLQSHEQAWHKAASMMMDQKTQQAFTDIHTKMNRGTRPNNECMDSNTQPASSHCLTGLK</sequence>
<comment type="subcellular location">
    <subcellularLocation>
        <location evidence="2">Chromosome</location>
        <location evidence="2">Centromere</location>
        <location evidence="2">Kinetochore</location>
    </subcellularLocation>
    <subcellularLocation>
        <location evidence="1">Nucleus</location>
    </subcellularLocation>
</comment>
<keyword evidence="5" id="KW-0498">Mitosis</keyword>
<evidence type="ECO:0000256" key="1">
    <source>
        <dbReference type="ARBA" id="ARBA00004123"/>
    </source>
</evidence>
<reference evidence="12 13" key="1">
    <citation type="submission" date="2019-01" db="EMBL/GenBank/DDBJ databases">
        <title>A draft genome assembly of the solar-powered sea slug Elysia chlorotica.</title>
        <authorList>
            <person name="Cai H."/>
            <person name="Li Q."/>
            <person name="Fang X."/>
            <person name="Li J."/>
            <person name="Curtis N.E."/>
            <person name="Altenburger A."/>
            <person name="Shibata T."/>
            <person name="Feng M."/>
            <person name="Maeda T."/>
            <person name="Schwartz J.A."/>
            <person name="Shigenobu S."/>
            <person name="Lundholm N."/>
            <person name="Nishiyama T."/>
            <person name="Yang H."/>
            <person name="Hasebe M."/>
            <person name="Li S."/>
            <person name="Pierce S.K."/>
            <person name="Wang J."/>
        </authorList>
    </citation>
    <scope>NUCLEOTIDE SEQUENCE [LARGE SCALE GENOMIC DNA]</scope>
    <source>
        <strain evidence="12">EC2010</strain>
        <tissue evidence="12">Whole organism of an adult</tissue>
    </source>
</reference>